<proteinExistence type="inferred from homology"/>
<evidence type="ECO:0000256" key="5">
    <source>
        <dbReference type="ARBA" id="ARBA00023163"/>
    </source>
</evidence>
<evidence type="ECO:0000313" key="8">
    <source>
        <dbReference type="EMBL" id="MPM99489.1"/>
    </source>
</evidence>
<dbReference type="EMBL" id="VSSQ01045581">
    <property type="protein sequence ID" value="MPM99489.1"/>
    <property type="molecule type" value="Genomic_DNA"/>
</dbReference>
<organism evidence="8">
    <name type="scientific">bioreactor metagenome</name>
    <dbReference type="NCBI Taxonomy" id="1076179"/>
    <lineage>
        <taxon>unclassified sequences</taxon>
        <taxon>metagenomes</taxon>
        <taxon>ecological metagenomes</taxon>
    </lineage>
</organism>
<dbReference type="SUPFAM" id="SSF88659">
    <property type="entry name" value="Sigma3 and sigma4 domains of RNA polymerase sigma factors"/>
    <property type="match status" value="1"/>
</dbReference>
<accession>A0A645EDS2</accession>
<sequence>MLLQADKKAQFEVEIELCIAGIACGEAKALEKLYRLTKSSVYGYSLSILRNRHDAEDVLQDTYVKVFTSSDSYHPGGKPLAWILTITRNLAADKFRAYKKLAYFDEDTAEALFTDTSLEDSEDKMLLEAAMNILDYDERQIVMLHAVSGFLHREIAEFLKIPLSTVLSKYNRSIKKLKNAMEGKYDGNNRE</sequence>
<dbReference type="PANTHER" id="PTHR43133">
    <property type="entry name" value="RNA POLYMERASE ECF-TYPE SIGMA FACTO"/>
    <property type="match status" value="1"/>
</dbReference>
<keyword evidence="4" id="KW-0238">DNA-binding</keyword>
<evidence type="ECO:0000259" key="6">
    <source>
        <dbReference type="Pfam" id="PF04542"/>
    </source>
</evidence>
<dbReference type="AlphaFoldDB" id="A0A645EDS2"/>
<evidence type="ECO:0000256" key="4">
    <source>
        <dbReference type="ARBA" id="ARBA00023125"/>
    </source>
</evidence>
<feature type="domain" description="RNA polymerase sigma factor 70 region 4 type 2" evidence="7">
    <location>
        <begin position="125"/>
        <end position="177"/>
    </location>
</feature>
<dbReference type="InterPro" id="IPR036388">
    <property type="entry name" value="WH-like_DNA-bd_sf"/>
</dbReference>
<name>A0A645EDS2_9ZZZZ</name>
<evidence type="ECO:0000259" key="7">
    <source>
        <dbReference type="Pfam" id="PF08281"/>
    </source>
</evidence>
<dbReference type="Pfam" id="PF08281">
    <property type="entry name" value="Sigma70_r4_2"/>
    <property type="match status" value="1"/>
</dbReference>
<comment type="caution">
    <text evidence="8">The sequence shown here is derived from an EMBL/GenBank/DDBJ whole genome shotgun (WGS) entry which is preliminary data.</text>
</comment>
<comment type="similarity">
    <text evidence="1">Belongs to the sigma-70 factor family. ECF subfamily.</text>
</comment>
<dbReference type="InterPro" id="IPR014284">
    <property type="entry name" value="RNA_pol_sigma-70_dom"/>
</dbReference>
<dbReference type="Gene3D" id="1.10.1740.10">
    <property type="match status" value="1"/>
</dbReference>
<keyword evidence="3" id="KW-0731">Sigma factor</keyword>
<protein>
    <recommendedName>
        <fullName evidence="9">RNA polymerase sigma factor</fullName>
    </recommendedName>
</protein>
<dbReference type="SUPFAM" id="SSF88946">
    <property type="entry name" value="Sigma2 domain of RNA polymerase sigma factors"/>
    <property type="match status" value="1"/>
</dbReference>
<dbReference type="CDD" id="cd06171">
    <property type="entry name" value="Sigma70_r4"/>
    <property type="match status" value="1"/>
</dbReference>
<evidence type="ECO:0008006" key="9">
    <source>
        <dbReference type="Google" id="ProtNLM"/>
    </source>
</evidence>
<evidence type="ECO:0000256" key="3">
    <source>
        <dbReference type="ARBA" id="ARBA00023082"/>
    </source>
</evidence>
<dbReference type="Pfam" id="PF04542">
    <property type="entry name" value="Sigma70_r2"/>
    <property type="match status" value="1"/>
</dbReference>
<gene>
    <name evidence="8" type="ORF">SDC9_146681</name>
</gene>
<dbReference type="InterPro" id="IPR000838">
    <property type="entry name" value="RNA_pol_sigma70_ECF_CS"/>
</dbReference>
<dbReference type="PROSITE" id="PS01063">
    <property type="entry name" value="SIGMA70_ECF"/>
    <property type="match status" value="1"/>
</dbReference>
<evidence type="ECO:0000256" key="1">
    <source>
        <dbReference type="ARBA" id="ARBA00010641"/>
    </source>
</evidence>
<dbReference type="NCBIfam" id="TIGR02937">
    <property type="entry name" value="sigma70-ECF"/>
    <property type="match status" value="1"/>
</dbReference>
<reference evidence="8" key="1">
    <citation type="submission" date="2019-08" db="EMBL/GenBank/DDBJ databases">
        <authorList>
            <person name="Kucharzyk K."/>
            <person name="Murdoch R.W."/>
            <person name="Higgins S."/>
            <person name="Loffler F."/>
        </authorList>
    </citation>
    <scope>NUCLEOTIDE SEQUENCE</scope>
</reference>
<dbReference type="InterPro" id="IPR013249">
    <property type="entry name" value="RNA_pol_sigma70_r4_t2"/>
</dbReference>
<keyword evidence="2" id="KW-0805">Transcription regulation</keyword>
<dbReference type="GO" id="GO:0016987">
    <property type="term" value="F:sigma factor activity"/>
    <property type="evidence" value="ECO:0007669"/>
    <property type="project" value="UniProtKB-KW"/>
</dbReference>
<dbReference type="InterPro" id="IPR007627">
    <property type="entry name" value="RNA_pol_sigma70_r2"/>
</dbReference>
<dbReference type="GO" id="GO:0006352">
    <property type="term" value="P:DNA-templated transcription initiation"/>
    <property type="evidence" value="ECO:0007669"/>
    <property type="project" value="InterPro"/>
</dbReference>
<dbReference type="Gene3D" id="1.10.10.10">
    <property type="entry name" value="Winged helix-like DNA-binding domain superfamily/Winged helix DNA-binding domain"/>
    <property type="match status" value="1"/>
</dbReference>
<dbReference type="GO" id="GO:0003677">
    <property type="term" value="F:DNA binding"/>
    <property type="evidence" value="ECO:0007669"/>
    <property type="project" value="UniProtKB-KW"/>
</dbReference>
<dbReference type="InterPro" id="IPR039425">
    <property type="entry name" value="RNA_pol_sigma-70-like"/>
</dbReference>
<dbReference type="InterPro" id="IPR013324">
    <property type="entry name" value="RNA_pol_sigma_r3/r4-like"/>
</dbReference>
<evidence type="ECO:0000256" key="2">
    <source>
        <dbReference type="ARBA" id="ARBA00023015"/>
    </source>
</evidence>
<keyword evidence="5" id="KW-0804">Transcription</keyword>
<dbReference type="InterPro" id="IPR013325">
    <property type="entry name" value="RNA_pol_sigma_r2"/>
</dbReference>
<dbReference type="PANTHER" id="PTHR43133:SF8">
    <property type="entry name" value="RNA POLYMERASE SIGMA FACTOR HI_1459-RELATED"/>
    <property type="match status" value="1"/>
</dbReference>
<feature type="domain" description="RNA polymerase sigma-70 region 2" evidence="6">
    <location>
        <begin position="33"/>
        <end position="99"/>
    </location>
</feature>